<dbReference type="Proteomes" id="UP000103309">
    <property type="component" value="Segment"/>
</dbReference>
<organism evidence="2 3">
    <name type="scientific">Orf virus</name>
    <name type="common">ORFV</name>
    <dbReference type="NCBI Taxonomy" id="10258"/>
    <lineage>
        <taxon>Viruses</taxon>
        <taxon>Varidnaviria</taxon>
        <taxon>Bamfordvirae</taxon>
        <taxon>Nucleocytoviricota</taxon>
        <taxon>Pokkesviricetes</taxon>
        <taxon>Chitovirales</taxon>
        <taxon>Poxviridae</taxon>
        <taxon>Chordopoxvirinae</taxon>
        <taxon>Parapoxvirus</taxon>
        <taxon>Parapoxvirus orf</taxon>
    </lineage>
</organism>
<organismHost>
    <name type="scientific">Homo sapiens</name>
    <name type="common">Human</name>
    <dbReference type="NCBI Taxonomy" id="9606"/>
</organismHost>
<proteinExistence type="predicted"/>
<evidence type="ECO:0000313" key="2">
    <source>
        <dbReference type="EMBL" id="ADY76909.1"/>
    </source>
</evidence>
<sequence length="137" mass="14826">MKASESMMASMSSAASRCCSRMPSKVWKSRASACMDSARVTKLRRSASPKRTSTFPGVRVLRMSRAGAPSLWLRRRILSPGDSGGRSIMTSRCRCASSALKIEDVKPGYSTTQSRSEMACSTSRLSPATSRSAFSTK</sequence>
<evidence type="ECO:0000256" key="1">
    <source>
        <dbReference type="SAM" id="MobiDB-lite"/>
    </source>
</evidence>
<organismHost>
    <name type="scientific">Ovis aries</name>
    <name type="common">Sheep</name>
    <dbReference type="NCBI Taxonomy" id="9940"/>
</organismHost>
<accession>F1AX07</accession>
<dbReference type="EMBL" id="HM133903">
    <property type="protein sequence ID" value="ADY76909.1"/>
    <property type="molecule type" value="Genomic_DNA"/>
</dbReference>
<feature type="compositionally biased region" description="Polar residues" evidence="1">
    <location>
        <begin position="109"/>
        <end position="137"/>
    </location>
</feature>
<evidence type="ECO:0000313" key="3">
    <source>
        <dbReference type="Proteomes" id="UP000103309"/>
    </source>
</evidence>
<organismHost>
    <name type="scientific">Capra hircus</name>
    <name type="common">Goat</name>
    <dbReference type="NCBI Taxonomy" id="9925"/>
</organismHost>
<feature type="region of interest" description="Disordered" evidence="1">
    <location>
        <begin position="107"/>
        <end position="137"/>
    </location>
</feature>
<reference evidence="2 3" key="1">
    <citation type="submission" date="2010-04" db="EMBL/GenBank/DDBJ databases">
        <title>Novel immune-modulators identified by a rapid, functional screen of the Parapox virus genome.</title>
        <authorList>
            <person name="McGuire M.J."/>
            <person name="Sykes K.F."/>
            <person name="Johnston S.A."/>
        </authorList>
    </citation>
    <scope>NUCLEOTIDE SEQUENCE [LARGE SCALE GENOMIC DNA]</scope>
    <source>
        <strain evidence="2">D1701</strain>
    </source>
</reference>
<name>F1AX07_ORFV</name>
<protein>
    <submittedName>
        <fullName evidence="2">PP173</fullName>
    </submittedName>
</protein>